<proteinExistence type="predicted"/>
<evidence type="ECO:0000313" key="9">
    <source>
        <dbReference type="Proteomes" id="UP000799778"/>
    </source>
</evidence>
<dbReference type="PROSITE" id="PS50815">
    <property type="entry name" value="HORMA"/>
    <property type="match status" value="1"/>
</dbReference>
<evidence type="ECO:0000256" key="3">
    <source>
        <dbReference type="ARBA" id="ARBA00022454"/>
    </source>
</evidence>
<dbReference type="Proteomes" id="UP000799778">
    <property type="component" value="Unassembled WGS sequence"/>
</dbReference>
<evidence type="ECO:0000256" key="4">
    <source>
        <dbReference type="ARBA" id="ARBA00023242"/>
    </source>
</evidence>
<feature type="domain" description="HORMA" evidence="7">
    <location>
        <begin position="41"/>
        <end position="275"/>
    </location>
</feature>
<keyword evidence="5" id="KW-0469">Meiosis</keyword>
<evidence type="ECO:0000256" key="5">
    <source>
        <dbReference type="ARBA" id="ARBA00023254"/>
    </source>
</evidence>
<dbReference type="Gene3D" id="3.30.900.10">
    <property type="entry name" value="HORMA domain"/>
    <property type="match status" value="1"/>
</dbReference>
<dbReference type="InterPro" id="IPR051294">
    <property type="entry name" value="HORMA_MeioticProgression"/>
</dbReference>
<dbReference type="PANTHER" id="PTHR48225:SF7">
    <property type="entry name" value="MEIOSIS-SPECIFIC PROTEIN HOP1"/>
    <property type="match status" value="1"/>
</dbReference>
<dbReference type="GO" id="GO:0051598">
    <property type="term" value="P:meiotic recombination checkpoint signaling"/>
    <property type="evidence" value="ECO:0007669"/>
    <property type="project" value="TreeGrafter"/>
</dbReference>
<dbReference type="InterPro" id="IPR036570">
    <property type="entry name" value="HORMA_dom_sf"/>
</dbReference>
<dbReference type="InterPro" id="IPR003511">
    <property type="entry name" value="HORMA_dom"/>
</dbReference>
<feature type="compositionally biased region" description="Basic and acidic residues" evidence="6">
    <location>
        <begin position="315"/>
        <end position="331"/>
    </location>
</feature>
<dbReference type="Pfam" id="PF02301">
    <property type="entry name" value="HORMA"/>
    <property type="match status" value="1"/>
</dbReference>
<dbReference type="RefSeq" id="XP_033388873.1">
    <property type="nucleotide sequence ID" value="XM_033522449.1"/>
</dbReference>
<evidence type="ECO:0000256" key="6">
    <source>
        <dbReference type="SAM" id="MobiDB-lite"/>
    </source>
</evidence>
<dbReference type="GO" id="GO:0005634">
    <property type="term" value="C:nucleus"/>
    <property type="evidence" value="ECO:0007669"/>
    <property type="project" value="UniProtKB-SubCell"/>
</dbReference>
<sequence>MAPKSQKQAHGTLTTEPTFVVKQTKSQTAPLTANEQATSVKQSLELVQTVVHASISTLLYLRQLFDEKCFDKQRYIISNNHTSYRDYAEGKNAIPLQPGDVPGKYLQIMRRNRSSRLNHLIDWLEHGAFRSLQDGTLRALQLSIMENPDESDKVLELFTFTFDDKHTNDGLDKEGPIFQLGSINSSRITNRNVASKIQSFVQQIVSLDYFAPRLPELVGIQFHLFLNEECAPGFEAPGFTPSENLFVLFPDVEDGVKSYHVPQVDAGFHQISLHCTHRSQSDDRDGSLTPFPGQFAYRISHDRCQYVHLEAEKQDLDLPTDHAQRNAKVTEEPVQDTPMEDSSSTASESIEPEALVYREKLQQMVCVPLLDETRL</sequence>
<dbReference type="SUPFAM" id="SSF56019">
    <property type="entry name" value="The spindle assembly checkpoint protein mad2"/>
    <property type="match status" value="1"/>
</dbReference>
<dbReference type="PANTHER" id="PTHR48225">
    <property type="entry name" value="HORMA DOMAIN-CONTAINING PROTEIN 1"/>
    <property type="match status" value="1"/>
</dbReference>
<gene>
    <name evidence="8" type="ORF">BU24DRAFT_2563</name>
</gene>
<feature type="region of interest" description="Disordered" evidence="6">
    <location>
        <begin position="315"/>
        <end position="350"/>
    </location>
</feature>
<dbReference type="GeneID" id="54279846"/>
<name>A0A6A5Y7L0_9PLEO</name>
<reference evidence="8" key="1">
    <citation type="journal article" date="2020" name="Stud. Mycol.">
        <title>101 Dothideomycetes genomes: a test case for predicting lifestyles and emergence of pathogens.</title>
        <authorList>
            <person name="Haridas S."/>
            <person name="Albert R."/>
            <person name="Binder M."/>
            <person name="Bloem J."/>
            <person name="Labutti K."/>
            <person name="Salamov A."/>
            <person name="Andreopoulos B."/>
            <person name="Baker S."/>
            <person name="Barry K."/>
            <person name="Bills G."/>
            <person name="Bluhm B."/>
            <person name="Cannon C."/>
            <person name="Castanera R."/>
            <person name="Culley D."/>
            <person name="Daum C."/>
            <person name="Ezra D."/>
            <person name="Gonzalez J."/>
            <person name="Henrissat B."/>
            <person name="Kuo A."/>
            <person name="Liang C."/>
            <person name="Lipzen A."/>
            <person name="Lutzoni F."/>
            <person name="Magnuson J."/>
            <person name="Mondo S."/>
            <person name="Nolan M."/>
            <person name="Ohm R."/>
            <person name="Pangilinan J."/>
            <person name="Park H.-J."/>
            <person name="Ramirez L."/>
            <person name="Alfaro M."/>
            <person name="Sun H."/>
            <person name="Tritt A."/>
            <person name="Yoshinaga Y."/>
            <person name="Zwiers L.-H."/>
            <person name="Turgeon B."/>
            <person name="Goodwin S."/>
            <person name="Spatafora J."/>
            <person name="Crous P."/>
            <person name="Grigoriev I."/>
        </authorList>
    </citation>
    <scope>NUCLEOTIDE SEQUENCE</scope>
    <source>
        <strain evidence="8">CBS 175.79</strain>
    </source>
</reference>
<accession>A0A6A5Y7L0</accession>
<dbReference type="EMBL" id="ML978066">
    <property type="protein sequence ID" value="KAF2020534.1"/>
    <property type="molecule type" value="Genomic_DNA"/>
</dbReference>
<evidence type="ECO:0000256" key="2">
    <source>
        <dbReference type="ARBA" id="ARBA00004286"/>
    </source>
</evidence>
<evidence type="ECO:0000256" key="1">
    <source>
        <dbReference type="ARBA" id="ARBA00004123"/>
    </source>
</evidence>
<protein>
    <recommendedName>
        <fullName evidence="7">HORMA domain-containing protein</fullName>
    </recommendedName>
</protein>
<evidence type="ECO:0000313" key="8">
    <source>
        <dbReference type="EMBL" id="KAF2020534.1"/>
    </source>
</evidence>
<keyword evidence="9" id="KW-1185">Reference proteome</keyword>
<keyword evidence="4" id="KW-0539">Nucleus</keyword>
<dbReference type="GO" id="GO:0007130">
    <property type="term" value="P:synaptonemal complex assembly"/>
    <property type="evidence" value="ECO:0007669"/>
    <property type="project" value="TreeGrafter"/>
</dbReference>
<evidence type="ECO:0000259" key="7">
    <source>
        <dbReference type="PROSITE" id="PS50815"/>
    </source>
</evidence>
<dbReference type="AlphaFoldDB" id="A0A6A5Y7L0"/>
<dbReference type="OrthoDB" id="1928087at2759"/>
<keyword evidence="3" id="KW-0158">Chromosome</keyword>
<dbReference type="GO" id="GO:0005694">
    <property type="term" value="C:chromosome"/>
    <property type="evidence" value="ECO:0007669"/>
    <property type="project" value="UniProtKB-SubCell"/>
</dbReference>
<comment type="subcellular location">
    <subcellularLocation>
        <location evidence="2">Chromosome</location>
    </subcellularLocation>
    <subcellularLocation>
        <location evidence="1">Nucleus</location>
    </subcellularLocation>
</comment>
<organism evidence="8 9">
    <name type="scientific">Aaosphaeria arxii CBS 175.79</name>
    <dbReference type="NCBI Taxonomy" id="1450172"/>
    <lineage>
        <taxon>Eukaryota</taxon>
        <taxon>Fungi</taxon>
        <taxon>Dikarya</taxon>
        <taxon>Ascomycota</taxon>
        <taxon>Pezizomycotina</taxon>
        <taxon>Dothideomycetes</taxon>
        <taxon>Pleosporomycetidae</taxon>
        <taxon>Pleosporales</taxon>
        <taxon>Pleosporales incertae sedis</taxon>
        <taxon>Aaosphaeria</taxon>
    </lineage>
</organism>